<keyword evidence="3" id="KW-1003">Cell membrane</keyword>
<evidence type="ECO:0000256" key="4">
    <source>
        <dbReference type="ARBA" id="ARBA00022692"/>
    </source>
</evidence>
<feature type="transmembrane region" description="Helical" evidence="7">
    <location>
        <begin position="300"/>
        <end position="329"/>
    </location>
</feature>
<evidence type="ECO:0000256" key="3">
    <source>
        <dbReference type="ARBA" id="ARBA00022475"/>
    </source>
</evidence>
<dbReference type="InterPro" id="IPR025857">
    <property type="entry name" value="MacB_PCD"/>
</dbReference>
<dbReference type="OrthoDB" id="1711021at2"/>
<comment type="subcellular location">
    <subcellularLocation>
        <location evidence="1">Cell membrane</location>
        <topology evidence="1">Multi-pass membrane protein</topology>
    </subcellularLocation>
</comment>
<gene>
    <name evidence="10" type="primary">macB_2</name>
    <name evidence="10" type="ORF">OXPF_09010</name>
</gene>
<name>A0A0P8WD23_9CLOT</name>
<dbReference type="EC" id="3.6.3.-" evidence="10"/>
<dbReference type="GO" id="GO:0098797">
    <property type="term" value="C:plasma membrane protein complex"/>
    <property type="evidence" value="ECO:0007669"/>
    <property type="project" value="TreeGrafter"/>
</dbReference>
<keyword evidence="4 7" id="KW-0812">Transmembrane</keyword>
<organism evidence="10 11">
    <name type="scientific">Oxobacter pfennigii</name>
    <dbReference type="NCBI Taxonomy" id="36849"/>
    <lineage>
        <taxon>Bacteria</taxon>
        <taxon>Bacillati</taxon>
        <taxon>Bacillota</taxon>
        <taxon>Clostridia</taxon>
        <taxon>Eubacteriales</taxon>
        <taxon>Clostridiaceae</taxon>
        <taxon>Oxobacter</taxon>
    </lineage>
</organism>
<proteinExistence type="inferred from homology"/>
<feature type="transmembrane region" description="Helical" evidence="7">
    <location>
        <begin position="797"/>
        <end position="818"/>
    </location>
</feature>
<feature type="transmembrane region" description="Helical" evidence="7">
    <location>
        <begin position="256"/>
        <end position="279"/>
    </location>
</feature>
<dbReference type="GO" id="GO:0005524">
    <property type="term" value="F:ATP binding"/>
    <property type="evidence" value="ECO:0007669"/>
    <property type="project" value="UniProtKB-KW"/>
</dbReference>
<dbReference type="Pfam" id="PF02687">
    <property type="entry name" value="FtsX"/>
    <property type="match status" value="2"/>
</dbReference>
<feature type="transmembrane region" description="Helical" evidence="7">
    <location>
        <begin position="705"/>
        <end position="726"/>
    </location>
</feature>
<dbReference type="GO" id="GO:0044874">
    <property type="term" value="P:lipoprotein localization to outer membrane"/>
    <property type="evidence" value="ECO:0007669"/>
    <property type="project" value="TreeGrafter"/>
</dbReference>
<dbReference type="Pfam" id="PF12704">
    <property type="entry name" value="MacB_PCD"/>
    <property type="match status" value="2"/>
</dbReference>
<dbReference type="GO" id="GO:0016787">
    <property type="term" value="F:hydrolase activity"/>
    <property type="evidence" value="ECO:0007669"/>
    <property type="project" value="UniProtKB-KW"/>
</dbReference>
<feature type="transmembrane region" description="Helical" evidence="7">
    <location>
        <begin position="746"/>
        <end position="777"/>
    </location>
</feature>
<sequence>MGIIVKFMLKNIAERKFRTFLILFSIIISSALFFASSAVAGTVEKMFVEQMKNVYGTADIIIQPGDKSPSSFFYMNRLEALTGYMDYAVGTVESIGIYRPNRDEEVRLSLKGINFEDLQIMNPVVLREELKNEPFTGKMIIIGIETAKKYNLKTGDTIDIEIRESKHKFLISGISETIGYFVEQGQNINAVIPRETLSSIYDSKGAVTTVYIKPKDPSMEMNLIDELSKLYKQYVVRETLTQQDIKSSSGGLTSSFMIMVVTLLLMSMFIIYTSFKVITMERLPVIGTFRSIGATKGMTGLMLILEGVFYGIIGGLLGCGLGIGILYLVTYLSSPIWLKGQEITLVYTLSQLVAAFLMAVILSFISSLIPIIRTSSIPVKDIVLNKVEKHSKPAVWLPILGIGLLLISIPVPFIPAKKFGVAIDAIGITAMMAGAVILIPYITGLFIKAFEKVYSYIFGNEGVLAVKNLKDNKNMVNNISLLSIGISTLLMINILSFSVSIEVLNAYGGWQYEIQMWTQNADRDTERIIETIDGVEDVYGESGIYNVNIAGTSEQIVYLQGADAREFPEFYSFTFEGDKKRMLEALDQGRNIITTNIFKDKYNLKEGDTIALKLGGGTKTYRVTGFFDSLMMNGSYALISERYFKLDTGERYLNQIVVKTDKDPDAVAQSIKERFKGMSLWIQTVKESERRNQESNQQLFSVLKGFSFMTMVVGIFGVLNNFLISFMERKRWLAMLRSIGMSRRQIIKMIFVESLTGGLIGGIAGIGSGILLILFVPNSHVIKEVAAPIPMHYSLSIFIYSLLSGMVITLIASIGPAVKSSKLNIIESIKYE</sequence>
<dbReference type="InterPro" id="IPR003838">
    <property type="entry name" value="ABC3_permease_C"/>
</dbReference>
<keyword evidence="10" id="KW-0067">ATP-binding</keyword>
<dbReference type="STRING" id="36849.OXPF_09010"/>
<reference evidence="10 11" key="1">
    <citation type="submission" date="2015-09" db="EMBL/GenBank/DDBJ databases">
        <title>Genome sequence of Oxobacter pfennigii DSM 3222.</title>
        <authorList>
            <person name="Poehlein A."/>
            <person name="Bengelsdorf F.R."/>
            <person name="Schiel-Bengelsdorf B."/>
            <person name="Duerre P."/>
            <person name="Daniel R."/>
        </authorList>
    </citation>
    <scope>NUCLEOTIDE SEQUENCE [LARGE SCALE GENOMIC DNA]</scope>
    <source>
        <strain evidence="10 11">DSM 3222</strain>
    </source>
</reference>
<feature type="domain" description="ABC3 transporter permease C-terminal" evidence="8">
    <location>
        <begin position="257"/>
        <end position="378"/>
    </location>
</feature>
<comment type="similarity">
    <text evidence="2">Belongs to the ABC-4 integral membrane protein family. LolC/E subfamily.</text>
</comment>
<evidence type="ECO:0000256" key="5">
    <source>
        <dbReference type="ARBA" id="ARBA00022989"/>
    </source>
</evidence>
<feature type="domain" description="MacB-like periplasmic core" evidence="9">
    <location>
        <begin position="19"/>
        <end position="218"/>
    </location>
</feature>
<accession>A0A0P8WD23</accession>
<evidence type="ECO:0000256" key="7">
    <source>
        <dbReference type="SAM" id="Phobius"/>
    </source>
</evidence>
<dbReference type="RefSeq" id="WP_054874004.1">
    <property type="nucleotide sequence ID" value="NZ_LKET01000021.1"/>
</dbReference>
<dbReference type="InterPro" id="IPR051447">
    <property type="entry name" value="Lipoprotein-release_system"/>
</dbReference>
<dbReference type="PANTHER" id="PTHR30489">
    <property type="entry name" value="LIPOPROTEIN-RELEASING SYSTEM TRANSMEMBRANE PROTEIN LOLE"/>
    <property type="match status" value="1"/>
</dbReference>
<keyword evidence="6 7" id="KW-0472">Membrane</keyword>
<evidence type="ECO:0000259" key="8">
    <source>
        <dbReference type="Pfam" id="PF02687"/>
    </source>
</evidence>
<feature type="transmembrane region" description="Helical" evidence="7">
    <location>
        <begin position="479"/>
        <end position="499"/>
    </location>
</feature>
<evidence type="ECO:0000256" key="2">
    <source>
        <dbReference type="ARBA" id="ARBA00005236"/>
    </source>
</evidence>
<evidence type="ECO:0000313" key="10">
    <source>
        <dbReference type="EMBL" id="KPU45668.1"/>
    </source>
</evidence>
<keyword evidence="5 7" id="KW-1133">Transmembrane helix</keyword>
<evidence type="ECO:0000256" key="6">
    <source>
        <dbReference type="ARBA" id="ARBA00023136"/>
    </source>
</evidence>
<evidence type="ECO:0000313" key="11">
    <source>
        <dbReference type="Proteomes" id="UP000050326"/>
    </source>
</evidence>
<evidence type="ECO:0000259" key="9">
    <source>
        <dbReference type="Pfam" id="PF12704"/>
    </source>
</evidence>
<dbReference type="PATRIC" id="fig|36849.3.peg.961"/>
<dbReference type="PANTHER" id="PTHR30489:SF0">
    <property type="entry name" value="LIPOPROTEIN-RELEASING SYSTEM TRANSMEMBRANE PROTEIN LOLE"/>
    <property type="match status" value="1"/>
</dbReference>
<dbReference type="EMBL" id="LKET01000021">
    <property type="protein sequence ID" value="KPU45668.1"/>
    <property type="molecule type" value="Genomic_DNA"/>
</dbReference>
<keyword evidence="10" id="KW-0378">Hydrolase</keyword>
<feature type="transmembrane region" description="Helical" evidence="7">
    <location>
        <begin position="393"/>
        <end position="413"/>
    </location>
</feature>
<comment type="caution">
    <text evidence="10">The sequence shown here is derived from an EMBL/GenBank/DDBJ whole genome shotgun (WGS) entry which is preliminary data.</text>
</comment>
<feature type="domain" description="MacB-like periplasmic core" evidence="9">
    <location>
        <begin position="482"/>
        <end position="673"/>
    </location>
</feature>
<feature type="domain" description="ABC3 transporter permease C-terminal" evidence="8">
    <location>
        <begin position="706"/>
        <end position="825"/>
    </location>
</feature>
<feature type="transmembrane region" description="Helical" evidence="7">
    <location>
        <begin position="425"/>
        <end position="447"/>
    </location>
</feature>
<protein>
    <submittedName>
        <fullName evidence="10">Macrolide export ATP-binding/permease protein MacB</fullName>
        <ecNumber evidence="10">3.6.3.-</ecNumber>
    </submittedName>
</protein>
<keyword evidence="11" id="KW-1185">Reference proteome</keyword>
<dbReference type="AlphaFoldDB" id="A0A0P8WD23"/>
<dbReference type="Proteomes" id="UP000050326">
    <property type="component" value="Unassembled WGS sequence"/>
</dbReference>
<feature type="transmembrane region" description="Helical" evidence="7">
    <location>
        <begin position="349"/>
        <end position="372"/>
    </location>
</feature>
<keyword evidence="10" id="KW-0547">Nucleotide-binding</keyword>
<evidence type="ECO:0000256" key="1">
    <source>
        <dbReference type="ARBA" id="ARBA00004651"/>
    </source>
</evidence>